<name>A0A1M5BY17_9CLOT</name>
<dbReference type="InterPro" id="IPR036388">
    <property type="entry name" value="WH-like_DNA-bd_sf"/>
</dbReference>
<keyword evidence="10" id="KW-1185">Reference proteome</keyword>
<dbReference type="GO" id="GO:0006355">
    <property type="term" value="P:regulation of DNA-templated transcription"/>
    <property type="evidence" value="ECO:0007669"/>
    <property type="project" value="InterPro"/>
</dbReference>
<dbReference type="Gene3D" id="1.10.1790.10">
    <property type="entry name" value="PRD domain"/>
    <property type="match status" value="2"/>
</dbReference>
<accession>A0A1M5BY17</accession>
<dbReference type="AlphaFoldDB" id="A0A1M5BY17"/>
<dbReference type="PANTHER" id="PTHR30185">
    <property type="entry name" value="CRYPTIC BETA-GLUCOSIDE BGL OPERON ANTITERMINATOR"/>
    <property type="match status" value="1"/>
</dbReference>
<dbReference type="CDD" id="cd05568">
    <property type="entry name" value="PTS_IIB_bgl_like"/>
    <property type="match status" value="1"/>
</dbReference>
<dbReference type="InterPro" id="IPR013196">
    <property type="entry name" value="HTH_11"/>
</dbReference>
<dbReference type="Gene3D" id="1.10.10.10">
    <property type="entry name" value="Winged helix-like DNA-binding domain superfamily/Winged helix DNA-binding domain"/>
    <property type="match status" value="2"/>
</dbReference>
<dbReference type="PROSITE" id="PS51099">
    <property type="entry name" value="PTS_EIIB_TYPE_2"/>
    <property type="match status" value="1"/>
</dbReference>
<dbReference type="GO" id="GO:0009401">
    <property type="term" value="P:phosphoenolpyruvate-dependent sugar phosphotransferase system"/>
    <property type="evidence" value="ECO:0007669"/>
    <property type="project" value="InterPro"/>
</dbReference>
<evidence type="ECO:0000256" key="5">
    <source>
        <dbReference type="ARBA" id="ARBA00023163"/>
    </source>
</evidence>
<proteinExistence type="predicted"/>
<dbReference type="InterPro" id="IPR036095">
    <property type="entry name" value="PTS_EIIB-like_sf"/>
</dbReference>
<keyword evidence="1" id="KW-0808">Transferase</keyword>
<evidence type="ECO:0000256" key="3">
    <source>
        <dbReference type="ARBA" id="ARBA00023015"/>
    </source>
</evidence>
<dbReference type="Pfam" id="PF00874">
    <property type="entry name" value="PRD"/>
    <property type="match status" value="2"/>
</dbReference>
<evidence type="ECO:0000259" key="8">
    <source>
        <dbReference type="PROSITE" id="PS51372"/>
    </source>
</evidence>
<dbReference type="InterPro" id="IPR050661">
    <property type="entry name" value="BglG_antiterminators"/>
</dbReference>
<evidence type="ECO:0000256" key="1">
    <source>
        <dbReference type="ARBA" id="ARBA00022679"/>
    </source>
</evidence>
<dbReference type="Proteomes" id="UP000184245">
    <property type="component" value="Unassembled WGS sequence"/>
</dbReference>
<evidence type="ECO:0000259" key="7">
    <source>
        <dbReference type="PROSITE" id="PS51099"/>
    </source>
</evidence>
<dbReference type="SUPFAM" id="SSF52794">
    <property type="entry name" value="PTS system IIB component-like"/>
    <property type="match status" value="1"/>
</dbReference>
<dbReference type="InterPro" id="IPR007737">
    <property type="entry name" value="Mga_HTH"/>
</dbReference>
<keyword evidence="5" id="KW-0804">Transcription</keyword>
<dbReference type="SUPFAM" id="SSF63520">
    <property type="entry name" value="PTS-regulatory domain, PRD"/>
    <property type="match status" value="2"/>
</dbReference>
<dbReference type="InterPro" id="IPR011608">
    <property type="entry name" value="PRD"/>
</dbReference>
<dbReference type="InterPro" id="IPR036634">
    <property type="entry name" value="PRD_sf"/>
</dbReference>
<dbReference type="STRING" id="1122155.SAMN02745158_03861"/>
<evidence type="ECO:0000256" key="6">
    <source>
        <dbReference type="SAM" id="MobiDB-lite"/>
    </source>
</evidence>
<gene>
    <name evidence="9" type="ORF">SAMN02745158_03861</name>
</gene>
<dbReference type="OrthoDB" id="3175596at2"/>
<evidence type="ECO:0000256" key="2">
    <source>
        <dbReference type="ARBA" id="ARBA00022737"/>
    </source>
</evidence>
<evidence type="ECO:0000313" key="9">
    <source>
        <dbReference type="EMBL" id="SHF47112.1"/>
    </source>
</evidence>
<feature type="domain" description="PRD" evidence="8">
    <location>
        <begin position="288"/>
        <end position="396"/>
    </location>
</feature>
<dbReference type="InterPro" id="IPR013011">
    <property type="entry name" value="PTS_EIIB_2"/>
</dbReference>
<keyword evidence="3" id="KW-0805">Transcription regulation</keyword>
<feature type="compositionally biased region" description="Polar residues" evidence="6">
    <location>
        <begin position="605"/>
        <end position="615"/>
    </location>
</feature>
<dbReference type="RefSeq" id="WP_072854410.1">
    <property type="nucleotide sequence ID" value="NZ_FQVI01000031.1"/>
</dbReference>
<dbReference type="Gene3D" id="3.40.50.2300">
    <property type="match status" value="1"/>
</dbReference>
<feature type="domain" description="PTS EIIB type-2" evidence="7">
    <location>
        <begin position="397"/>
        <end position="486"/>
    </location>
</feature>
<feature type="domain" description="PRD" evidence="8">
    <location>
        <begin position="169"/>
        <end position="283"/>
    </location>
</feature>
<dbReference type="EMBL" id="FQVI01000031">
    <property type="protein sequence ID" value="SHF47112.1"/>
    <property type="molecule type" value="Genomic_DNA"/>
</dbReference>
<dbReference type="Pfam" id="PF08279">
    <property type="entry name" value="HTH_11"/>
    <property type="match status" value="1"/>
</dbReference>
<feature type="region of interest" description="Disordered" evidence="6">
    <location>
        <begin position="595"/>
        <end position="615"/>
    </location>
</feature>
<dbReference type="Pfam" id="PF05043">
    <property type="entry name" value="Mga"/>
    <property type="match status" value="1"/>
</dbReference>
<reference evidence="9 10" key="1">
    <citation type="submission" date="2016-11" db="EMBL/GenBank/DDBJ databases">
        <authorList>
            <person name="Jaros S."/>
            <person name="Januszkiewicz K."/>
            <person name="Wedrychowicz H."/>
        </authorList>
    </citation>
    <scope>NUCLEOTIDE SEQUENCE [LARGE SCALE GENOMIC DNA]</scope>
    <source>
        <strain evidence="9 10">DSM 17459</strain>
    </source>
</reference>
<dbReference type="GO" id="GO:0008982">
    <property type="term" value="F:protein-N(PI)-phosphohistidine-sugar phosphotransferase activity"/>
    <property type="evidence" value="ECO:0007669"/>
    <property type="project" value="InterPro"/>
</dbReference>
<sequence length="615" mass="70384">MENLNQRQLEFVSLLLEEKEYRSIQYFAQKLEVSDKTLQEDLRTIRRELKQYGAGVLAKTGKGILADDGIRHNMVLLNHLHAGNQTQKWNSSERRNTILKDLLLHSGTATSVQKLSDSYYVGKASIVNDLKYVEEWIAPYHLTLEKNKKGTQISGREQDIREAITAVIHLDEVTLQNLLEIFQPEEIAFVEALLEDLELDTSDIYYKNLLTHILICIQRVRSGRKLSTAQKDTVFSAKAARQYQRAENISAKIKERYGIDIGENETCCIYQYISSLGNVDESPGWVGDPDSKSDEVAAVLTEYMTEILDMEVRDEDMLLRGLMMHIRPLLNRLEYNIKIANPLLEEMQMSYPQMVGICQIVCGMICEKYGLKEISLDEIANIATYYQTLMVKQTSLVNVLVVCHSGYGTSQLLSARLQQEFPNFNILDVIPSRKLGSFDLKQADLVISTVPVNLTEVPYLVVSSFLTNRDISAIRNNVYLLEQREKVNYGLLERLLPGGHITFGYWNGASARGQKICESYLLPQCLAVVWKRKDEKTEVFLTVDTENEMLRIDLLPGRVEHQKELLRELYRLTLEEKNVRAITRCRTQEEVQKCLRQGGAKNEEPNNSSGKEYHP</sequence>
<protein>
    <submittedName>
        <fullName evidence="9">Transcriptional antiterminator</fullName>
    </submittedName>
</protein>
<keyword evidence="4" id="KW-0010">Activator</keyword>
<organism evidence="9 10">
    <name type="scientific">Lactonifactor longoviformis DSM 17459</name>
    <dbReference type="NCBI Taxonomy" id="1122155"/>
    <lineage>
        <taxon>Bacteria</taxon>
        <taxon>Bacillati</taxon>
        <taxon>Bacillota</taxon>
        <taxon>Clostridia</taxon>
        <taxon>Eubacteriales</taxon>
        <taxon>Clostridiaceae</taxon>
        <taxon>Lactonifactor</taxon>
    </lineage>
</organism>
<keyword evidence="2" id="KW-0677">Repeat</keyword>
<dbReference type="PROSITE" id="PS51372">
    <property type="entry name" value="PRD_2"/>
    <property type="match status" value="2"/>
</dbReference>
<evidence type="ECO:0000256" key="4">
    <source>
        <dbReference type="ARBA" id="ARBA00023159"/>
    </source>
</evidence>
<dbReference type="PANTHER" id="PTHR30185:SF18">
    <property type="entry name" value="TRANSCRIPTIONAL REGULATOR MTLR"/>
    <property type="match status" value="1"/>
</dbReference>
<evidence type="ECO:0000313" key="10">
    <source>
        <dbReference type="Proteomes" id="UP000184245"/>
    </source>
</evidence>